<evidence type="ECO:0008006" key="4">
    <source>
        <dbReference type="Google" id="ProtNLM"/>
    </source>
</evidence>
<reference evidence="2 3" key="1">
    <citation type="submission" date="2015-10" db="EMBL/GenBank/DDBJ databases">
        <title>Genome analyses suggest a sexual origin of heterokaryosis in a supposedly ancient asexual fungus.</title>
        <authorList>
            <person name="Ropars J."/>
            <person name="Sedzielewska K."/>
            <person name="Noel J."/>
            <person name="Charron P."/>
            <person name="Farinelli L."/>
            <person name="Marton T."/>
            <person name="Kruger M."/>
            <person name="Pelin A."/>
            <person name="Brachmann A."/>
            <person name="Corradi N."/>
        </authorList>
    </citation>
    <scope>NUCLEOTIDE SEQUENCE [LARGE SCALE GENOMIC DNA]</scope>
    <source>
        <strain evidence="2 3">A4</strain>
    </source>
</reference>
<gene>
    <name evidence="2" type="ORF">RhiirA4_483843</name>
</gene>
<name>A0A2I1HN31_9GLOM</name>
<accession>A0A2I1HN31</accession>
<protein>
    <recommendedName>
        <fullName evidence="4">BED-type domain-containing protein</fullName>
    </recommendedName>
</protein>
<dbReference type="AlphaFoldDB" id="A0A2I1HN31"/>
<feature type="region of interest" description="Disordered" evidence="1">
    <location>
        <begin position="88"/>
        <end position="110"/>
    </location>
</feature>
<keyword evidence="3" id="KW-1185">Reference proteome</keyword>
<feature type="non-terminal residue" evidence="2">
    <location>
        <position position="110"/>
    </location>
</feature>
<dbReference type="VEuPathDB" id="FungiDB:RhiirA1_482645"/>
<dbReference type="Proteomes" id="UP000234323">
    <property type="component" value="Unassembled WGS sequence"/>
</dbReference>
<sequence>MVRQNNKSKGKAGRKQDEVWEYFEKKALKSPGHFLGECNFCHMKWNRAYVHMLQSHLANECVECPEKIQNYWLGYISAKDSLNDDDSYDTASITSQESTNSKNKKRKGLN</sequence>
<proteinExistence type="predicted"/>
<evidence type="ECO:0000313" key="2">
    <source>
        <dbReference type="EMBL" id="PKY60289.1"/>
    </source>
</evidence>
<organism evidence="2 3">
    <name type="scientific">Rhizophagus irregularis</name>
    <dbReference type="NCBI Taxonomy" id="588596"/>
    <lineage>
        <taxon>Eukaryota</taxon>
        <taxon>Fungi</taxon>
        <taxon>Fungi incertae sedis</taxon>
        <taxon>Mucoromycota</taxon>
        <taxon>Glomeromycotina</taxon>
        <taxon>Glomeromycetes</taxon>
        <taxon>Glomerales</taxon>
        <taxon>Glomeraceae</taxon>
        <taxon>Rhizophagus</taxon>
    </lineage>
</organism>
<evidence type="ECO:0000313" key="3">
    <source>
        <dbReference type="Proteomes" id="UP000234323"/>
    </source>
</evidence>
<evidence type="ECO:0000256" key="1">
    <source>
        <dbReference type="SAM" id="MobiDB-lite"/>
    </source>
</evidence>
<comment type="caution">
    <text evidence="2">The sequence shown here is derived from an EMBL/GenBank/DDBJ whole genome shotgun (WGS) entry which is preliminary data.</text>
</comment>
<feature type="compositionally biased region" description="Polar residues" evidence="1">
    <location>
        <begin position="89"/>
        <end position="101"/>
    </location>
</feature>
<dbReference type="EMBL" id="LLXI01004131">
    <property type="protein sequence ID" value="PKY60289.1"/>
    <property type="molecule type" value="Genomic_DNA"/>
</dbReference>